<evidence type="ECO:0000313" key="3">
    <source>
        <dbReference type="Proteomes" id="UP000605201"/>
    </source>
</evidence>
<feature type="compositionally biased region" description="Low complexity" evidence="1">
    <location>
        <begin position="21"/>
        <end position="33"/>
    </location>
</feature>
<dbReference type="Proteomes" id="UP000605201">
    <property type="component" value="Unassembled WGS sequence"/>
</dbReference>
<dbReference type="AlphaFoldDB" id="A0A8J6TRT2"/>
<evidence type="ECO:0000313" key="2">
    <source>
        <dbReference type="EMBL" id="MBC8434453.1"/>
    </source>
</evidence>
<accession>A0A8J6TRT2</accession>
<organism evidence="2 3">
    <name type="scientific">Candidatus Desulfatibia vada</name>
    <dbReference type="NCBI Taxonomy" id="2841696"/>
    <lineage>
        <taxon>Bacteria</taxon>
        <taxon>Pseudomonadati</taxon>
        <taxon>Thermodesulfobacteriota</taxon>
        <taxon>Desulfobacteria</taxon>
        <taxon>Desulfobacterales</taxon>
        <taxon>Desulfobacterales incertae sedis</taxon>
        <taxon>Candidatus Desulfatibia</taxon>
    </lineage>
</organism>
<comment type="caution">
    <text evidence="2">The sequence shown here is derived from an EMBL/GenBank/DDBJ whole genome shotgun (WGS) entry which is preliminary data.</text>
</comment>
<sequence length="58" mass="6858">MKEKIKKLEIKLRKNIELNEQSQAAKKQSQAKSDISDVIRRRKGEPDKRIILNVNRKD</sequence>
<reference evidence="2 3" key="1">
    <citation type="submission" date="2020-08" db="EMBL/GenBank/DDBJ databases">
        <title>Bridging the membrane lipid divide: bacteria of the FCB group superphylum have the potential to synthesize archaeal ether lipids.</title>
        <authorList>
            <person name="Villanueva L."/>
            <person name="Von Meijenfeldt F.A.B."/>
            <person name="Westbye A.B."/>
            <person name="Yadav S."/>
            <person name="Hopmans E.C."/>
            <person name="Dutilh B.E."/>
            <person name="Sinninghe Damste J.S."/>
        </authorList>
    </citation>
    <scope>NUCLEOTIDE SEQUENCE [LARGE SCALE GENOMIC DNA]</scope>
    <source>
        <strain evidence="2">NIOZ-UU17</strain>
    </source>
</reference>
<protein>
    <submittedName>
        <fullName evidence="2">Uncharacterized protein</fullName>
    </submittedName>
</protein>
<dbReference type="EMBL" id="JACNIG010000446">
    <property type="protein sequence ID" value="MBC8434453.1"/>
    <property type="molecule type" value="Genomic_DNA"/>
</dbReference>
<evidence type="ECO:0000256" key="1">
    <source>
        <dbReference type="SAM" id="MobiDB-lite"/>
    </source>
</evidence>
<proteinExistence type="predicted"/>
<name>A0A8J6TRT2_9BACT</name>
<feature type="region of interest" description="Disordered" evidence="1">
    <location>
        <begin position="20"/>
        <end position="42"/>
    </location>
</feature>
<gene>
    <name evidence="2" type="ORF">H8D96_21300</name>
</gene>